<dbReference type="Gene3D" id="3.40.50.1240">
    <property type="entry name" value="Phosphoglycerate mutase-like"/>
    <property type="match status" value="1"/>
</dbReference>
<keyword evidence="2" id="KW-0325">Glycoprotein</keyword>
<dbReference type="PIRSF" id="PIRSF000894">
    <property type="entry name" value="Acid_phosphatase"/>
    <property type="match status" value="1"/>
</dbReference>
<dbReference type="InterPro" id="IPR016274">
    <property type="entry name" value="Histidine_acid_Pase_euk"/>
</dbReference>
<dbReference type="SUPFAM" id="SSF53254">
    <property type="entry name" value="Phosphoglycerate mutase-like"/>
    <property type="match status" value="1"/>
</dbReference>
<dbReference type="InterPro" id="IPR029033">
    <property type="entry name" value="His_PPase_superfam"/>
</dbReference>
<evidence type="ECO:0008006" key="6">
    <source>
        <dbReference type="Google" id="ProtNLM"/>
    </source>
</evidence>
<dbReference type="GO" id="GO:0003993">
    <property type="term" value="F:acid phosphatase activity"/>
    <property type="evidence" value="ECO:0007669"/>
    <property type="project" value="TreeGrafter"/>
</dbReference>
<feature type="disulfide bond" evidence="3">
    <location>
        <begin position="284"/>
        <end position="297"/>
    </location>
</feature>
<dbReference type="PANTHER" id="PTHR20963">
    <property type="entry name" value="MULTIPLE INOSITOL POLYPHOSPHATE PHOSPHATASE-RELATED"/>
    <property type="match status" value="1"/>
</dbReference>
<feature type="disulfide bond" evidence="3">
    <location>
        <begin position="97"/>
        <end position="425"/>
    </location>
</feature>
<accession>A0AAD9T6J7</accession>
<dbReference type="FunFam" id="3.40.50.1240:FF:000065">
    <property type="entry name" value="Similar to histidine acid phosphatase"/>
    <property type="match status" value="1"/>
</dbReference>
<feature type="disulfide bond" evidence="3">
    <location>
        <begin position="236"/>
        <end position="481"/>
    </location>
</feature>
<dbReference type="PANTHER" id="PTHR20963:SF14">
    <property type="entry name" value="ACID PHOSPHATASE, PUTATIVE-RELATED"/>
    <property type="match status" value="1"/>
</dbReference>
<dbReference type="Pfam" id="PF00328">
    <property type="entry name" value="His_Phos_2"/>
    <property type="match status" value="1"/>
</dbReference>
<dbReference type="Proteomes" id="UP001285354">
    <property type="component" value="Unassembled WGS sequence"/>
</dbReference>
<feature type="disulfide bond" evidence="3">
    <location>
        <begin position="450"/>
        <end position="458"/>
    </location>
</feature>
<keyword evidence="5" id="KW-1185">Reference proteome</keyword>
<evidence type="ECO:0000256" key="2">
    <source>
        <dbReference type="ARBA" id="ARBA00023180"/>
    </source>
</evidence>
<dbReference type="CDD" id="cd07061">
    <property type="entry name" value="HP_HAP_like"/>
    <property type="match status" value="1"/>
</dbReference>
<proteinExistence type="predicted"/>
<dbReference type="GO" id="GO:0009277">
    <property type="term" value="C:fungal-type cell wall"/>
    <property type="evidence" value="ECO:0007669"/>
    <property type="project" value="TreeGrafter"/>
</dbReference>
<dbReference type="InterPro" id="IPR000560">
    <property type="entry name" value="His_Pase_clade-2"/>
</dbReference>
<reference evidence="4" key="1">
    <citation type="submission" date="2023-06" db="EMBL/GenBank/DDBJ databases">
        <title>Draft genome of Marssonina rosae.</title>
        <authorList>
            <person name="Cheng Q."/>
        </authorList>
    </citation>
    <scope>NUCLEOTIDE SEQUENCE</scope>
    <source>
        <strain evidence="4">R4</strain>
    </source>
</reference>
<protein>
    <recommendedName>
        <fullName evidence="6">Acid phosphatase</fullName>
    </recommendedName>
</protein>
<name>A0AAD9T6J7_9HELO</name>
<evidence type="ECO:0000313" key="4">
    <source>
        <dbReference type="EMBL" id="KAK2630101.1"/>
    </source>
</evidence>
<organism evidence="4 5">
    <name type="scientific">Diplocarpon rosae</name>
    <dbReference type="NCBI Taxonomy" id="946125"/>
    <lineage>
        <taxon>Eukaryota</taxon>
        <taxon>Fungi</taxon>
        <taxon>Dikarya</taxon>
        <taxon>Ascomycota</taxon>
        <taxon>Pezizomycotina</taxon>
        <taxon>Leotiomycetes</taxon>
        <taxon>Helotiales</taxon>
        <taxon>Drepanopezizaceae</taxon>
        <taxon>Diplocarpon</taxon>
    </lineage>
</organism>
<evidence type="ECO:0000313" key="5">
    <source>
        <dbReference type="Proteomes" id="UP001285354"/>
    </source>
</evidence>
<comment type="caution">
    <text evidence="4">The sequence shown here is derived from an EMBL/GenBank/DDBJ whole genome shotgun (WGS) entry which is preliminary data.</text>
</comment>
<evidence type="ECO:0000256" key="1">
    <source>
        <dbReference type="ARBA" id="ARBA00022801"/>
    </source>
</evidence>
<gene>
    <name evidence="4" type="ORF">QTJ16_000921</name>
</gene>
<sequence length="496" mass="54326">MPKLFPRGCSSRDSTPWIRSIAERQSWNTVRGTRSSVEALIMHSSTSTLASLALLITRALSRGPNSYHFDPLEHLAGVTPPFDPLDPALDPAPPQGCNVTRAAVLSRHSSIKANDFDWENFINPFVQKLSQTPVDWAKIPNLSFLATWKPPNGLPEKGALSLDGKMQASRLGVDVSQRYQKLRIPKKIWTAGARRVVESAKSFAAGMADNPRDIEVVELYEGKLEAANSLTPYKGCPRYSAGAGNEKATTFRNLYTAAPMARFNAVAPAFKFTPSDIYGMSLLCGYETVLRGSSPFCDLDVLTPNEWLGFEYNNDISYYHSTGYGSPVAGALGLPYVRATFNRLMAKHDTTSNATADQDLFVSFTHRQLPPTVFVAMGLYNNSAFSGANDVHSSMPLDRINHRRAWKSSHIIPFLTNLAIEKMECDSFAFAPGTYYRALVNNSPQPLEGCSNGPGESCPGKDLPGWLEGRAKVVGEYCATCGVNYPNGTNVLSIFD</sequence>
<keyword evidence="1" id="KW-0378">Hydrolase</keyword>
<dbReference type="EMBL" id="JAUBYV010000001">
    <property type="protein sequence ID" value="KAK2630101.1"/>
    <property type="molecule type" value="Genomic_DNA"/>
</dbReference>
<evidence type="ECO:0000256" key="3">
    <source>
        <dbReference type="PIRSR" id="PIRSR000894-2"/>
    </source>
</evidence>
<dbReference type="AlphaFoldDB" id="A0AAD9T6J7"/>
<keyword evidence="3" id="KW-1015">Disulfide bond</keyword>